<dbReference type="InterPro" id="IPR015590">
    <property type="entry name" value="Aldehyde_DH_dom"/>
</dbReference>
<evidence type="ECO:0000256" key="4">
    <source>
        <dbReference type="SAM" id="MobiDB-lite"/>
    </source>
</evidence>
<dbReference type="InterPro" id="IPR016162">
    <property type="entry name" value="Ald_DH_N"/>
</dbReference>
<comment type="similarity">
    <text evidence="1">Belongs to the aldehyde dehydrogenase family.</text>
</comment>
<dbReference type="InterPro" id="IPR016161">
    <property type="entry name" value="Ald_DH/histidinol_DH"/>
</dbReference>
<dbReference type="Pfam" id="PF00171">
    <property type="entry name" value="Aldedh"/>
    <property type="match status" value="1"/>
</dbReference>
<evidence type="ECO:0000259" key="5">
    <source>
        <dbReference type="Pfam" id="PF00171"/>
    </source>
</evidence>
<dbReference type="GO" id="GO:0004491">
    <property type="term" value="F:methylmalonate-semialdehyde dehydrogenase (acylating, NAD) activity"/>
    <property type="evidence" value="ECO:0007669"/>
    <property type="project" value="UniProtKB-EC"/>
</dbReference>
<feature type="region of interest" description="Disordered" evidence="4">
    <location>
        <begin position="122"/>
        <end position="150"/>
    </location>
</feature>
<dbReference type="EC" id="1.2.1.27" evidence="6"/>
<dbReference type="Proteomes" id="UP000494365">
    <property type="component" value="Unassembled WGS sequence"/>
</dbReference>
<dbReference type="EMBL" id="CADIKK010000016">
    <property type="protein sequence ID" value="CAB3793338.1"/>
    <property type="molecule type" value="Genomic_DNA"/>
</dbReference>
<keyword evidence="2 6" id="KW-0560">Oxidoreductase</keyword>
<sequence>MLRRTAQLAESHFDEIVGWIVRESGSTRAKAAFETSVTVKALHEASGLPSRSAGDVLPSTPGRLSLARRRPLGVIGVISPFNFPLYLAVRAVAPAVALGASSMVIAHCAAYSMAFPESPALTEPWPSDAETPSAVSGSPSSSYIQIRAQP</sequence>
<evidence type="ECO:0000256" key="3">
    <source>
        <dbReference type="ARBA" id="ARBA00023027"/>
    </source>
</evidence>
<dbReference type="Gene3D" id="3.40.605.10">
    <property type="entry name" value="Aldehyde Dehydrogenase, Chain A, domain 1"/>
    <property type="match status" value="1"/>
</dbReference>
<evidence type="ECO:0000313" key="7">
    <source>
        <dbReference type="Proteomes" id="UP000494365"/>
    </source>
</evidence>
<dbReference type="PANTHER" id="PTHR42986">
    <property type="entry name" value="BENZALDEHYDE DEHYDROGENASE YFMT"/>
    <property type="match status" value="1"/>
</dbReference>
<evidence type="ECO:0000256" key="2">
    <source>
        <dbReference type="ARBA" id="ARBA00023002"/>
    </source>
</evidence>
<dbReference type="AlphaFoldDB" id="A0A6S7CMC0"/>
<accession>A0A6S7CMC0</accession>
<protein>
    <submittedName>
        <fullName evidence="6">Malonate-semialdehyde dehydrogenase</fullName>
        <ecNumber evidence="6">1.2.1.27</ecNumber>
    </submittedName>
</protein>
<proteinExistence type="inferred from homology"/>
<organism evidence="6 7">
    <name type="scientific">Paraburkholderia ultramafica</name>
    <dbReference type="NCBI Taxonomy" id="1544867"/>
    <lineage>
        <taxon>Bacteria</taxon>
        <taxon>Pseudomonadati</taxon>
        <taxon>Pseudomonadota</taxon>
        <taxon>Betaproteobacteria</taxon>
        <taxon>Burkholderiales</taxon>
        <taxon>Burkholderiaceae</taxon>
        <taxon>Paraburkholderia</taxon>
    </lineage>
</organism>
<name>A0A6S7CMC0_9BURK</name>
<reference evidence="6 7" key="1">
    <citation type="submission" date="2020-04" db="EMBL/GenBank/DDBJ databases">
        <authorList>
            <person name="De Canck E."/>
        </authorList>
    </citation>
    <scope>NUCLEOTIDE SEQUENCE [LARGE SCALE GENOMIC DNA]</scope>
    <source>
        <strain evidence="6 7">LMG 28614</strain>
    </source>
</reference>
<feature type="domain" description="Aldehyde dehydrogenase" evidence="5">
    <location>
        <begin position="1"/>
        <end position="101"/>
    </location>
</feature>
<dbReference type="SUPFAM" id="SSF53720">
    <property type="entry name" value="ALDH-like"/>
    <property type="match status" value="1"/>
</dbReference>
<keyword evidence="3" id="KW-0520">NAD</keyword>
<evidence type="ECO:0000256" key="1">
    <source>
        <dbReference type="ARBA" id="ARBA00009986"/>
    </source>
</evidence>
<dbReference type="PANTHER" id="PTHR42986:SF1">
    <property type="entry name" value="BENZALDEHYDE DEHYDROGENASE YFMT"/>
    <property type="match status" value="1"/>
</dbReference>
<evidence type="ECO:0000313" key="6">
    <source>
        <dbReference type="EMBL" id="CAB3793338.1"/>
    </source>
</evidence>
<keyword evidence="7" id="KW-1185">Reference proteome</keyword>
<feature type="compositionally biased region" description="Low complexity" evidence="4">
    <location>
        <begin position="133"/>
        <end position="142"/>
    </location>
</feature>
<gene>
    <name evidence="6" type="primary">iolA_2</name>
    <name evidence="6" type="ORF">LMG28614_03698</name>
</gene>